<evidence type="ECO:0000259" key="6">
    <source>
        <dbReference type="PROSITE" id="PS51671"/>
    </source>
</evidence>
<dbReference type="CDD" id="cd04901">
    <property type="entry name" value="ACT_3PGDH"/>
    <property type="match status" value="1"/>
</dbReference>
<dbReference type="InterPro" id="IPR029752">
    <property type="entry name" value="D-isomer_DH_CS1"/>
</dbReference>
<dbReference type="InterPro" id="IPR045865">
    <property type="entry name" value="ACT-like_dom_sf"/>
</dbReference>
<evidence type="ECO:0000256" key="1">
    <source>
        <dbReference type="ARBA" id="ARBA00005216"/>
    </source>
</evidence>
<protein>
    <recommendedName>
        <fullName evidence="2">phosphoglycerate dehydrogenase</fullName>
        <ecNumber evidence="2">1.1.1.95</ecNumber>
    </recommendedName>
</protein>
<evidence type="ECO:0000256" key="3">
    <source>
        <dbReference type="ARBA" id="ARBA00023002"/>
    </source>
</evidence>
<keyword evidence="4" id="KW-0520">NAD</keyword>
<dbReference type="InterPro" id="IPR036291">
    <property type="entry name" value="NAD(P)-bd_dom_sf"/>
</dbReference>
<dbReference type="GO" id="GO:0004617">
    <property type="term" value="F:phosphoglycerate dehydrogenase activity"/>
    <property type="evidence" value="ECO:0007669"/>
    <property type="project" value="UniProtKB-EC"/>
</dbReference>
<dbReference type="SUPFAM" id="SSF52283">
    <property type="entry name" value="Formate/glycerate dehydrogenase catalytic domain-like"/>
    <property type="match status" value="1"/>
</dbReference>
<dbReference type="Gene3D" id="3.40.50.720">
    <property type="entry name" value="NAD(P)-binding Rossmann-like Domain"/>
    <property type="match status" value="2"/>
</dbReference>
<dbReference type="AlphaFoldDB" id="A0A1W1C565"/>
<dbReference type="Pfam" id="PF00389">
    <property type="entry name" value="2-Hacid_dh"/>
    <property type="match status" value="1"/>
</dbReference>
<sequence>MRKIQTLNKISAKGLDLFSRDDYEVASEFSSPDAIVLRSFKMHDMELPSSLKAIARAGAGTNNIPIDKCTEKGIVVFNTPGANANAVKELVLTGMLLASRDVIGGVNWVQSLADKGDEVVKLVEKGKSNFAGNELKGKRLGIIGLGAIGAMVANTALELGMEVIGYDPYLSVKSAWELSSEIENATGLETLLSNVDFISIHVPLLDSTRGMFNSEKFAMMKDGVSIMNFARGGLIDDADMKKAIESGKVKCYVTDFPDINVLGVKGIIPIPHLGASTAESEENCAVMAVNQIKDYLENGNIKNSVNFPDCVLPRSVCDNRITIKNRNVPNIIGEVSTTLAKNNINICDMLNKSRGDIAFNIIDVMGDLNEAVITELQAIDGVIGVRVL</sequence>
<dbReference type="EC" id="1.1.1.95" evidence="2"/>
<dbReference type="Gene3D" id="3.30.70.260">
    <property type="match status" value="1"/>
</dbReference>
<reference evidence="7" key="1">
    <citation type="submission" date="2016-10" db="EMBL/GenBank/DDBJ databases">
        <authorList>
            <person name="de Groot N.N."/>
        </authorList>
    </citation>
    <scope>NUCLEOTIDE SEQUENCE</scope>
</reference>
<evidence type="ECO:0000313" key="7">
    <source>
        <dbReference type="EMBL" id="SFV60926.1"/>
    </source>
</evidence>
<dbReference type="PANTHER" id="PTHR42938">
    <property type="entry name" value="FORMATE DEHYDROGENASE 1"/>
    <property type="match status" value="1"/>
</dbReference>
<dbReference type="SUPFAM" id="SSF55021">
    <property type="entry name" value="ACT-like"/>
    <property type="match status" value="1"/>
</dbReference>
<proteinExistence type="predicted"/>
<accession>A0A1W1C565</accession>
<dbReference type="Pfam" id="PF02826">
    <property type="entry name" value="2-Hacid_dh_C"/>
    <property type="match status" value="1"/>
</dbReference>
<dbReference type="InterPro" id="IPR002912">
    <property type="entry name" value="ACT_dom"/>
</dbReference>
<keyword evidence="3 7" id="KW-0560">Oxidoreductase</keyword>
<dbReference type="CDD" id="cd12174">
    <property type="entry name" value="PGDH_like_3"/>
    <property type="match status" value="1"/>
</dbReference>
<dbReference type="UniPathway" id="UPA00135">
    <property type="reaction ID" value="UER00196"/>
</dbReference>
<comment type="catalytic activity">
    <reaction evidence="5">
        <text>(2R)-3-phosphoglycerate + NAD(+) = 3-phosphooxypyruvate + NADH + H(+)</text>
        <dbReference type="Rhea" id="RHEA:12641"/>
        <dbReference type="ChEBI" id="CHEBI:15378"/>
        <dbReference type="ChEBI" id="CHEBI:18110"/>
        <dbReference type="ChEBI" id="CHEBI:57540"/>
        <dbReference type="ChEBI" id="CHEBI:57945"/>
        <dbReference type="ChEBI" id="CHEBI:58272"/>
        <dbReference type="EC" id="1.1.1.95"/>
    </reaction>
</comment>
<name>A0A1W1C565_9ZZZZ</name>
<dbReference type="PROSITE" id="PS51671">
    <property type="entry name" value="ACT"/>
    <property type="match status" value="1"/>
</dbReference>
<evidence type="ECO:0000256" key="5">
    <source>
        <dbReference type="ARBA" id="ARBA00048731"/>
    </source>
</evidence>
<feature type="domain" description="ACT" evidence="6">
    <location>
        <begin position="320"/>
        <end position="388"/>
    </location>
</feature>
<evidence type="ECO:0000256" key="4">
    <source>
        <dbReference type="ARBA" id="ARBA00023027"/>
    </source>
</evidence>
<dbReference type="InterPro" id="IPR006139">
    <property type="entry name" value="D-isomer_2_OHA_DH_cat_dom"/>
</dbReference>
<comment type="pathway">
    <text evidence="1">Amino-acid biosynthesis; L-serine biosynthesis; L-serine from 3-phospho-D-glycerate: step 1/3.</text>
</comment>
<organism evidence="7">
    <name type="scientific">hydrothermal vent metagenome</name>
    <dbReference type="NCBI Taxonomy" id="652676"/>
    <lineage>
        <taxon>unclassified sequences</taxon>
        <taxon>metagenomes</taxon>
        <taxon>ecological metagenomes</taxon>
    </lineage>
</organism>
<dbReference type="SUPFAM" id="SSF51735">
    <property type="entry name" value="NAD(P)-binding Rossmann-fold domains"/>
    <property type="match status" value="1"/>
</dbReference>
<dbReference type="GO" id="GO:0051287">
    <property type="term" value="F:NAD binding"/>
    <property type="evidence" value="ECO:0007669"/>
    <property type="project" value="InterPro"/>
</dbReference>
<evidence type="ECO:0000256" key="2">
    <source>
        <dbReference type="ARBA" id="ARBA00013143"/>
    </source>
</evidence>
<dbReference type="PANTHER" id="PTHR42938:SF47">
    <property type="entry name" value="HYDROXYPYRUVATE REDUCTASE"/>
    <property type="match status" value="1"/>
</dbReference>
<gene>
    <name evidence="7" type="ORF">MNB_SV-12-1169</name>
</gene>
<dbReference type="PROSITE" id="PS00065">
    <property type="entry name" value="D_2_HYDROXYACID_DH_1"/>
    <property type="match status" value="1"/>
</dbReference>
<dbReference type="InterPro" id="IPR006140">
    <property type="entry name" value="D-isomer_DH_NAD-bd"/>
</dbReference>
<dbReference type="EMBL" id="FPHE01000103">
    <property type="protein sequence ID" value="SFV60926.1"/>
    <property type="molecule type" value="Genomic_DNA"/>
</dbReference>